<feature type="compositionally biased region" description="Basic residues" evidence="8">
    <location>
        <begin position="217"/>
        <end position="227"/>
    </location>
</feature>
<accession>A3LXT5</accession>
<dbReference type="GeneID" id="4839919"/>
<dbReference type="InParanoid" id="A3LXT5"/>
<dbReference type="FunFam" id="3.30.160.60:FF:002343">
    <property type="entry name" value="Zinc finger protein 33A"/>
    <property type="match status" value="1"/>
</dbReference>
<keyword evidence="4 7" id="KW-0863">Zinc-finger</keyword>
<dbReference type="InterPro" id="IPR013087">
    <property type="entry name" value="Znf_C2H2_type"/>
</dbReference>
<dbReference type="Proteomes" id="UP000002258">
    <property type="component" value="Chromosome 6"/>
</dbReference>
<dbReference type="Gene3D" id="3.30.160.60">
    <property type="entry name" value="Classic Zinc Finger"/>
    <property type="match status" value="2"/>
</dbReference>
<feature type="compositionally biased region" description="Polar residues" evidence="8">
    <location>
        <begin position="101"/>
        <end position="116"/>
    </location>
</feature>
<dbReference type="OrthoDB" id="10018191at2759"/>
<dbReference type="GO" id="GO:0008270">
    <property type="term" value="F:zinc ion binding"/>
    <property type="evidence" value="ECO:0007669"/>
    <property type="project" value="UniProtKB-KW"/>
</dbReference>
<evidence type="ECO:0000256" key="6">
    <source>
        <dbReference type="ARBA" id="ARBA00023242"/>
    </source>
</evidence>
<dbReference type="HOGENOM" id="CLU_467771_0_0_1"/>
<dbReference type="GO" id="GO:0000785">
    <property type="term" value="C:chromatin"/>
    <property type="evidence" value="ECO:0007669"/>
    <property type="project" value="TreeGrafter"/>
</dbReference>
<keyword evidence="2" id="KW-0479">Metal-binding</keyword>
<dbReference type="KEGG" id="pic:PICST_68117"/>
<evidence type="ECO:0000256" key="7">
    <source>
        <dbReference type="PROSITE-ProRule" id="PRU00042"/>
    </source>
</evidence>
<feature type="domain" description="C2H2-type" evidence="9">
    <location>
        <begin position="72"/>
        <end position="100"/>
    </location>
</feature>
<feature type="region of interest" description="Disordered" evidence="8">
    <location>
        <begin position="100"/>
        <end position="168"/>
    </location>
</feature>
<keyword evidence="11" id="KW-1185">Reference proteome</keyword>
<evidence type="ECO:0000256" key="2">
    <source>
        <dbReference type="ARBA" id="ARBA00022723"/>
    </source>
</evidence>
<organism evidence="10 11">
    <name type="scientific">Scheffersomyces stipitis (strain ATCC 58785 / CBS 6054 / NBRC 10063 / NRRL Y-11545)</name>
    <name type="common">Yeast</name>
    <name type="synonym">Pichia stipitis</name>
    <dbReference type="NCBI Taxonomy" id="322104"/>
    <lineage>
        <taxon>Eukaryota</taxon>
        <taxon>Fungi</taxon>
        <taxon>Dikarya</taxon>
        <taxon>Ascomycota</taxon>
        <taxon>Saccharomycotina</taxon>
        <taxon>Pichiomycetes</taxon>
        <taxon>Debaryomycetaceae</taxon>
        <taxon>Scheffersomyces</taxon>
    </lineage>
</organism>
<reference evidence="10 11" key="1">
    <citation type="journal article" date="2007" name="Nat. Biotechnol.">
        <title>Genome sequence of the lignocellulose-bioconverting and xylose-fermenting yeast Pichia stipitis.</title>
        <authorList>
            <person name="Jeffries T.W."/>
            <person name="Grigoriev I.V."/>
            <person name="Grimwood J."/>
            <person name="Laplaza J.M."/>
            <person name="Aerts A."/>
            <person name="Salamov A."/>
            <person name="Schmutz J."/>
            <person name="Lindquist E."/>
            <person name="Dehal P."/>
            <person name="Shapiro H."/>
            <person name="Jin Y.S."/>
            <person name="Passoth V."/>
            <person name="Richardson P.M."/>
        </authorList>
    </citation>
    <scope>NUCLEOTIDE SEQUENCE [LARGE SCALE GENOMIC DNA]</scope>
    <source>
        <strain evidence="11">ATCC 58785 / CBS 6054 / NBRC 10063 / NRRL Y-11545</strain>
    </source>
</reference>
<evidence type="ECO:0000256" key="4">
    <source>
        <dbReference type="ARBA" id="ARBA00022771"/>
    </source>
</evidence>
<feature type="compositionally biased region" description="Polar residues" evidence="8">
    <location>
        <begin position="410"/>
        <end position="426"/>
    </location>
</feature>
<dbReference type="Pfam" id="PF00096">
    <property type="entry name" value="zf-C2H2"/>
    <property type="match status" value="2"/>
</dbReference>
<feature type="region of interest" description="Disordered" evidence="8">
    <location>
        <begin position="1"/>
        <end position="40"/>
    </location>
</feature>
<dbReference type="GO" id="GO:0005634">
    <property type="term" value="C:nucleus"/>
    <property type="evidence" value="ECO:0007669"/>
    <property type="project" value="UniProtKB-SubCell"/>
</dbReference>
<comment type="subcellular location">
    <subcellularLocation>
        <location evidence="1">Nucleus</location>
    </subcellularLocation>
</comment>
<dbReference type="PANTHER" id="PTHR40626">
    <property type="entry name" value="MIP31509P"/>
    <property type="match status" value="1"/>
</dbReference>
<dbReference type="AlphaFoldDB" id="A3LXT5"/>
<sequence>MLNNTHGDVISQQKDSPKSVESDSSTSSKPKSKRSSKGRVFLCTGYPGCNMSFTRSEHLARHKRKHTGERPFTCPYCSKNFSRLDNLRQHKQTVHAYETYLQRNGNSNDVYSGSQRGESEDKFQLDRTNASSSSSISSSSSKGRNDDHSLHHHHHYHPATPNNPLFSLNETGAFKSAAGIPQVGYSGVPGTMMSPPNSQSPHYHNQAYYMNGPSANHPHHPIQHGHQHLYPYQGQSQSHTAPQHQPSHSAPLYGQQYESQAPAHYPSQPPPVPPKPHQDNTLRIPKHQFKPKRRPRPLSLQHSFVNDPESESTSPVSMSSSLANNSGYRTAPANSTTFSTISKTSTSTTTTVISYPPAPKSASSVASLTPNLVSPLSPLFHQSFSQTTSRNNDRSSFGARSLHSLTMPSTTNFTIHSGGSRSSLPSIQHLPLNGNGDEDNNSIVGPISTISHNSLDGILKTRTDFANKMLPPLPQAAGDNTKTWLKGVLNDDGTVSTTSISPSTSDASCNDMDIKMEEVPSGQIPPNTTTTDILNAETTTATNPTDSSTMATSKNETANKILYSSKKPTINSLLSPTEHRKFS</sequence>
<dbReference type="PROSITE" id="PS50157">
    <property type="entry name" value="ZINC_FINGER_C2H2_2"/>
    <property type="match status" value="2"/>
</dbReference>
<dbReference type="SMART" id="SM00355">
    <property type="entry name" value="ZnF_C2H2"/>
    <property type="match status" value="2"/>
</dbReference>
<dbReference type="GO" id="GO:0000978">
    <property type="term" value="F:RNA polymerase II cis-regulatory region sequence-specific DNA binding"/>
    <property type="evidence" value="ECO:0007669"/>
    <property type="project" value="InterPro"/>
</dbReference>
<dbReference type="EMBL" id="CP000500">
    <property type="protein sequence ID" value="ABN67856.2"/>
    <property type="molecule type" value="Genomic_DNA"/>
</dbReference>
<evidence type="ECO:0000313" key="10">
    <source>
        <dbReference type="EMBL" id="ABN67856.2"/>
    </source>
</evidence>
<feature type="region of interest" description="Disordered" evidence="8">
    <location>
        <begin position="232"/>
        <end position="251"/>
    </location>
</feature>
<evidence type="ECO:0000256" key="5">
    <source>
        <dbReference type="ARBA" id="ARBA00022833"/>
    </source>
</evidence>
<dbReference type="PROSITE" id="PS00028">
    <property type="entry name" value="ZINC_FINGER_C2H2_1"/>
    <property type="match status" value="1"/>
</dbReference>
<dbReference type="STRING" id="322104.A3LXT5"/>
<feature type="compositionally biased region" description="Low complexity" evidence="8">
    <location>
        <begin position="335"/>
        <end position="365"/>
    </location>
</feature>
<dbReference type="SUPFAM" id="SSF57667">
    <property type="entry name" value="beta-beta-alpha zinc fingers"/>
    <property type="match status" value="1"/>
</dbReference>
<name>A3LXT5_PICST</name>
<dbReference type="PANTHER" id="PTHR40626:SF11">
    <property type="entry name" value="ZINC FINGER PROTEIN YPR022C"/>
    <property type="match status" value="1"/>
</dbReference>
<dbReference type="InterPro" id="IPR051059">
    <property type="entry name" value="VerF-like"/>
</dbReference>
<protein>
    <submittedName>
        <fullName evidence="10">Up in starvation</fullName>
    </submittedName>
</protein>
<feature type="compositionally biased region" description="Polar residues" evidence="8">
    <location>
        <begin position="322"/>
        <end position="334"/>
    </location>
</feature>
<dbReference type="GO" id="GO:0000981">
    <property type="term" value="F:DNA-binding transcription factor activity, RNA polymerase II-specific"/>
    <property type="evidence" value="ECO:0007669"/>
    <property type="project" value="InterPro"/>
</dbReference>
<evidence type="ECO:0000259" key="9">
    <source>
        <dbReference type="PROSITE" id="PS50157"/>
    </source>
</evidence>
<dbReference type="eggNOG" id="KOG1721">
    <property type="taxonomic scope" value="Eukaryota"/>
</dbReference>
<keyword evidence="6" id="KW-0539">Nucleus</keyword>
<evidence type="ECO:0000256" key="3">
    <source>
        <dbReference type="ARBA" id="ARBA00022737"/>
    </source>
</evidence>
<feature type="compositionally biased region" description="Polar residues" evidence="8">
    <location>
        <begin position="194"/>
        <end position="203"/>
    </location>
</feature>
<keyword evidence="3" id="KW-0677">Repeat</keyword>
<dbReference type="RefSeq" id="XP_001385885.2">
    <property type="nucleotide sequence ID" value="XM_001385848.1"/>
</dbReference>
<feature type="region of interest" description="Disordered" evidence="8">
    <location>
        <begin position="410"/>
        <end position="445"/>
    </location>
</feature>
<feature type="compositionally biased region" description="Low complexity" evidence="8">
    <location>
        <begin position="311"/>
        <end position="321"/>
    </location>
</feature>
<feature type="compositionally biased region" description="Basic residues" evidence="8">
    <location>
        <begin position="284"/>
        <end position="296"/>
    </location>
</feature>
<feature type="region of interest" description="Disordered" evidence="8">
    <location>
        <begin position="259"/>
        <end position="365"/>
    </location>
</feature>
<feature type="compositionally biased region" description="Polar residues" evidence="8">
    <location>
        <begin position="1"/>
        <end position="13"/>
    </location>
</feature>
<feature type="compositionally biased region" description="Low complexity" evidence="8">
    <location>
        <begin position="131"/>
        <end position="141"/>
    </location>
</feature>
<evidence type="ECO:0000313" key="11">
    <source>
        <dbReference type="Proteomes" id="UP000002258"/>
    </source>
</evidence>
<gene>
    <name evidence="10" type="primary">USV1</name>
    <name evidence="10" type="ORF">PICST_68117</name>
</gene>
<feature type="region of interest" description="Disordered" evidence="8">
    <location>
        <begin position="190"/>
        <end position="227"/>
    </location>
</feature>
<feature type="compositionally biased region" description="Polar residues" evidence="8">
    <location>
        <begin position="233"/>
        <end position="248"/>
    </location>
</feature>
<feature type="domain" description="C2H2-type" evidence="9">
    <location>
        <begin position="41"/>
        <end position="71"/>
    </location>
</feature>
<feature type="region of interest" description="Disordered" evidence="8">
    <location>
        <begin position="559"/>
        <end position="583"/>
    </location>
</feature>
<keyword evidence="5" id="KW-0862">Zinc</keyword>
<evidence type="ECO:0000256" key="1">
    <source>
        <dbReference type="ARBA" id="ARBA00004123"/>
    </source>
</evidence>
<dbReference type="InterPro" id="IPR036236">
    <property type="entry name" value="Znf_C2H2_sf"/>
</dbReference>
<feature type="compositionally biased region" description="Polar residues" evidence="8">
    <location>
        <begin position="566"/>
        <end position="575"/>
    </location>
</feature>
<evidence type="ECO:0000256" key="8">
    <source>
        <dbReference type="SAM" id="MobiDB-lite"/>
    </source>
</evidence>
<proteinExistence type="predicted"/>
<dbReference type="OMA" id="PSHQFKP"/>